<reference evidence="2" key="1">
    <citation type="submission" date="2023-03" db="EMBL/GenBank/DDBJ databases">
        <title>Massive genome expansion in bonnet fungi (Mycena s.s.) driven by repeated elements and novel gene families across ecological guilds.</title>
        <authorList>
            <consortium name="Lawrence Berkeley National Laboratory"/>
            <person name="Harder C.B."/>
            <person name="Miyauchi S."/>
            <person name="Viragh M."/>
            <person name="Kuo A."/>
            <person name="Thoen E."/>
            <person name="Andreopoulos B."/>
            <person name="Lu D."/>
            <person name="Skrede I."/>
            <person name="Drula E."/>
            <person name="Henrissat B."/>
            <person name="Morin E."/>
            <person name="Kohler A."/>
            <person name="Barry K."/>
            <person name="LaButti K."/>
            <person name="Morin E."/>
            <person name="Salamov A."/>
            <person name="Lipzen A."/>
            <person name="Mereny Z."/>
            <person name="Hegedus B."/>
            <person name="Baldrian P."/>
            <person name="Stursova M."/>
            <person name="Weitz H."/>
            <person name="Taylor A."/>
            <person name="Grigoriev I.V."/>
            <person name="Nagy L.G."/>
            <person name="Martin F."/>
            <person name="Kauserud H."/>
        </authorList>
    </citation>
    <scope>NUCLEOTIDE SEQUENCE</scope>
    <source>
        <strain evidence="2">CBHHK067</strain>
    </source>
</reference>
<dbReference type="EMBL" id="JARKIE010000085">
    <property type="protein sequence ID" value="KAJ7687745.1"/>
    <property type="molecule type" value="Genomic_DNA"/>
</dbReference>
<organism evidence="2 3">
    <name type="scientific">Mycena rosella</name>
    <name type="common">Pink bonnet</name>
    <name type="synonym">Agaricus rosellus</name>
    <dbReference type="NCBI Taxonomy" id="1033263"/>
    <lineage>
        <taxon>Eukaryota</taxon>
        <taxon>Fungi</taxon>
        <taxon>Dikarya</taxon>
        <taxon>Basidiomycota</taxon>
        <taxon>Agaricomycotina</taxon>
        <taxon>Agaricomycetes</taxon>
        <taxon>Agaricomycetidae</taxon>
        <taxon>Agaricales</taxon>
        <taxon>Marasmiineae</taxon>
        <taxon>Mycenaceae</taxon>
        <taxon>Mycena</taxon>
    </lineage>
</organism>
<dbReference type="SUPFAM" id="SSF81383">
    <property type="entry name" value="F-box domain"/>
    <property type="match status" value="1"/>
</dbReference>
<dbReference type="Pfam" id="PF12937">
    <property type="entry name" value="F-box-like"/>
    <property type="match status" value="1"/>
</dbReference>
<comment type="caution">
    <text evidence="2">The sequence shown here is derived from an EMBL/GenBank/DDBJ whole genome shotgun (WGS) entry which is preliminary data.</text>
</comment>
<evidence type="ECO:0000259" key="1">
    <source>
        <dbReference type="Pfam" id="PF12937"/>
    </source>
</evidence>
<sequence length="475" mass="53150">MNTPTISFPNEVWMRVFSYILDTASLRAVVLTSRRFRNLGMDELLHTLVWKTGEKAGNNLEFWEDNADLVYIPTSLSISVNSRHDSGAIAYPRILNQVSWFHNLGTLSLSNGFLPPVFYHVLLSLPNLTHLKLHSCHVPDAPAHFPFSFPSFWDKDADDIAIRVTHLSIRNVLRYPTAFDPMAPPNPHSQIDLFNFLPALVSLTLEHLPTVGIPVLQQLTSLTLLPTHSPEHTVTQLNEYLPFTSNLLHLKIGAPATQAMREAPPPIVPTVPLLETFVGPEFAALSILGGSPALVSLTVNSPLAKMQDALDLIEQTNPLTLRALELNLVEWDDEIILAITHRLLACRSAKVTFRFSEPSEDFLFNLGVEHLPLLTQLHTLHVHARAEEPKRGVPLASDPDDEYYLGQDEIVFPGRVRAPKETRVVAVAPAEDACAEALAAWTRYNKELSSVRFVSGREWRRRKGKGRWGVERVGE</sequence>
<gene>
    <name evidence="2" type="ORF">B0H17DRAFT_1180766</name>
</gene>
<dbReference type="SUPFAM" id="SSF52047">
    <property type="entry name" value="RNI-like"/>
    <property type="match status" value="1"/>
</dbReference>
<keyword evidence="3" id="KW-1185">Reference proteome</keyword>
<dbReference type="InterPro" id="IPR036047">
    <property type="entry name" value="F-box-like_dom_sf"/>
</dbReference>
<dbReference type="InterPro" id="IPR001810">
    <property type="entry name" value="F-box_dom"/>
</dbReference>
<proteinExistence type="predicted"/>
<dbReference type="Gene3D" id="3.80.10.10">
    <property type="entry name" value="Ribonuclease Inhibitor"/>
    <property type="match status" value="1"/>
</dbReference>
<name>A0AAD7DBZ8_MYCRO</name>
<dbReference type="InterPro" id="IPR032675">
    <property type="entry name" value="LRR_dom_sf"/>
</dbReference>
<protein>
    <recommendedName>
        <fullName evidence="1">F-box domain-containing protein</fullName>
    </recommendedName>
</protein>
<dbReference type="Proteomes" id="UP001221757">
    <property type="component" value="Unassembled WGS sequence"/>
</dbReference>
<dbReference type="AlphaFoldDB" id="A0AAD7DBZ8"/>
<evidence type="ECO:0000313" key="3">
    <source>
        <dbReference type="Proteomes" id="UP001221757"/>
    </source>
</evidence>
<feature type="domain" description="F-box" evidence="1">
    <location>
        <begin position="9"/>
        <end position="45"/>
    </location>
</feature>
<accession>A0AAD7DBZ8</accession>
<evidence type="ECO:0000313" key="2">
    <source>
        <dbReference type="EMBL" id="KAJ7687745.1"/>
    </source>
</evidence>